<dbReference type="OrthoDB" id="9786919at2"/>
<dbReference type="PANTHER" id="PTHR45436">
    <property type="entry name" value="SENSOR HISTIDINE KINASE YKOH"/>
    <property type="match status" value="1"/>
</dbReference>
<dbReference type="Pfam" id="PF00512">
    <property type="entry name" value="HisKA"/>
    <property type="match status" value="1"/>
</dbReference>
<evidence type="ECO:0000256" key="12">
    <source>
        <dbReference type="SAM" id="Phobius"/>
    </source>
</evidence>
<feature type="domain" description="Histidine kinase" evidence="13">
    <location>
        <begin position="254"/>
        <end position="457"/>
    </location>
</feature>
<comment type="catalytic activity">
    <reaction evidence="1">
        <text>ATP + protein L-histidine = ADP + protein N-phospho-L-histidine.</text>
        <dbReference type="EC" id="2.7.13.3"/>
    </reaction>
</comment>
<dbReference type="Proteomes" id="UP000011863">
    <property type="component" value="Chromosome"/>
</dbReference>
<keyword evidence="7 15" id="KW-0418">Kinase</keyword>
<feature type="region of interest" description="Disordered" evidence="11">
    <location>
        <begin position="450"/>
        <end position="469"/>
    </location>
</feature>
<organism evidence="15 16">
    <name type="scientific">Ilumatobacter coccineus (strain NBRC 103263 / KCTC 29153 / YM16-304)</name>
    <dbReference type="NCBI Taxonomy" id="1313172"/>
    <lineage>
        <taxon>Bacteria</taxon>
        <taxon>Bacillati</taxon>
        <taxon>Actinomycetota</taxon>
        <taxon>Acidimicrobiia</taxon>
        <taxon>Acidimicrobiales</taxon>
        <taxon>Ilumatobacteraceae</taxon>
        <taxon>Ilumatobacter</taxon>
    </lineage>
</organism>
<protein>
    <recommendedName>
        <fullName evidence="3">histidine kinase</fullName>
        <ecNumber evidence="3">2.7.13.3</ecNumber>
    </recommendedName>
</protein>
<dbReference type="InterPro" id="IPR003661">
    <property type="entry name" value="HisK_dim/P_dom"/>
</dbReference>
<dbReference type="GO" id="GO:0005886">
    <property type="term" value="C:plasma membrane"/>
    <property type="evidence" value="ECO:0007669"/>
    <property type="project" value="UniProtKB-SubCell"/>
</dbReference>
<feature type="domain" description="HAMP" evidence="14">
    <location>
        <begin position="193"/>
        <end position="246"/>
    </location>
</feature>
<dbReference type="InterPro" id="IPR036890">
    <property type="entry name" value="HATPase_C_sf"/>
</dbReference>
<gene>
    <name evidence="15" type="primary">mprB</name>
    <name evidence="15" type="ORF">YM304_32160</name>
</gene>
<evidence type="ECO:0000313" key="15">
    <source>
        <dbReference type="EMBL" id="BAN03530.1"/>
    </source>
</evidence>
<dbReference type="Pfam" id="PF00672">
    <property type="entry name" value="HAMP"/>
    <property type="match status" value="1"/>
</dbReference>
<sequence>MRGRPLQIRLVMLFGALVAVATAASGLLSYAATKDEAIAVVDEFLEDRFGPGVGRPNGPTRPTLEELDLLIERGQERVAELDDDRDVTARRFVGDDSVVTIIDPDGEVVLTSDAGVELPVPSTTAVDDALSTVSIDGVRYRLRSEVLEDGTTVLTARSLAETDATLAAVRNRLIVVAILITAVAVIASWLVASRIARPLRRLSATAEHITATGDLTTPIDTDATGEVGQVATSFAGMLDAFGRSRAQQKQLVIDAGHELNTPLTTLRGNLELLSSGRLHDDDRDRAFQLALAEVEELSTLTAELVELASDQPVRAELAPVDLVEIAHAAASRAQARSGRTITVRGTTDPMLGNAAGLDRAITNLLGNALKFSTGDEAIAVDIGAASVTVRSRSVAIPDDDLERVFERFYRAATARALPGSGLGLAIVAAVAEAHGGAPFARNTPDGVEVGFSFDPHRAATTPTDPAPEL</sequence>
<evidence type="ECO:0000256" key="8">
    <source>
        <dbReference type="ARBA" id="ARBA00022989"/>
    </source>
</evidence>
<keyword evidence="6 12" id="KW-0812">Transmembrane</keyword>
<evidence type="ECO:0000256" key="5">
    <source>
        <dbReference type="ARBA" id="ARBA00022679"/>
    </source>
</evidence>
<dbReference type="SUPFAM" id="SSF47384">
    <property type="entry name" value="Homodimeric domain of signal transducing histidine kinase"/>
    <property type="match status" value="1"/>
</dbReference>
<evidence type="ECO:0000256" key="7">
    <source>
        <dbReference type="ARBA" id="ARBA00022777"/>
    </source>
</evidence>
<dbReference type="SMART" id="SM00388">
    <property type="entry name" value="HisKA"/>
    <property type="match status" value="1"/>
</dbReference>
<dbReference type="SUPFAM" id="SSF55874">
    <property type="entry name" value="ATPase domain of HSP90 chaperone/DNA topoisomerase II/histidine kinase"/>
    <property type="match status" value="1"/>
</dbReference>
<keyword evidence="9" id="KW-0902">Two-component regulatory system</keyword>
<feature type="transmembrane region" description="Helical" evidence="12">
    <location>
        <begin position="173"/>
        <end position="192"/>
    </location>
</feature>
<dbReference type="InterPro" id="IPR005467">
    <property type="entry name" value="His_kinase_dom"/>
</dbReference>
<proteinExistence type="predicted"/>
<evidence type="ECO:0000259" key="14">
    <source>
        <dbReference type="PROSITE" id="PS50885"/>
    </source>
</evidence>
<evidence type="ECO:0000256" key="6">
    <source>
        <dbReference type="ARBA" id="ARBA00022692"/>
    </source>
</evidence>
<dbReference type="SUPFAM" id="SSF158472">
    <property type="entry name" value="HAMP domain-like"/>
    <property type="match status" value="1"/>
</dbReference>
<keyword evidence="4" id="KW-0597">Phosphoprotein</keyword>
<comment type="subcellular location">
    <subcellularLocation>
        <location evidence="2">Cell membrane</location>
    </subcellularLocation>
</comment>
<dbReference type="AlphaFoldDB" id="A0A6C7EAW6"/>
<dbReference type="RefSeq" id="WP_015442777.1">
    <property type="nucleotide sequence ID" value="NC_020520.1"/>
</dbReference>
<dbReference type="InterPro" id="IPR004358">
    <property type="entry name" value="Sig_transdc_His_kin-like_C"/>
</dbReference>
<dbReference type="SMART" id="SM00304">
    <property type="entry name" value="HAMP"/>
    <property type="match status" value="1"/>
</dbReference>
<dbReference type="EMBL" id="AP012057">
    <property type="protein sequence ID" value="BAN03530.1"/>
    <property type="molecule type" value="Genomic_DNA"/>
</dbReference>
<dbReference type="InterPro" id="IPR003594">
    <property type="entry name" value="HATPase_dom"/>
</dbReference>
<dbReference type="Gene3D" id="6.10.340.10">
    <property type="match status" value="1"/>
</dbReference>
<evidence type="ECO:0000256" key="10">
    <source>
        <dbReference type="ARBA" id="ARBA00023136"/>
    </source>
</evidence>
<dbReference type="CDD" id="cd00082">
    <property type="entry name" value="HisKA"/>
    <property type="match status" value="1"/>
</dbReference>
<dbReference type="CDD" id="cd06225">
    <property type="entry name" value="HAMP"/>
    <property type="match status" value="1"/>
</dbReference>
<evidence type="ECO:0000256" key="2">
    <source>
        <dbReference type="ARBA" id="ARBA00004236"/>
    </source>
</evidence>
<dbReference type="PRINTS" id="PR00344">
    <property type="entry name" value="BCTRLSENSOR"/>
</dbReference>
<evidence type="ECO:0000256" key="3">
    <source>
        <dbReference type="ARBA" id="ARBA00012438"/>
    </source>
</evidence>
<evidence type="ECO:0000313" key="16">
    <source>
        <dbReference type="Proteomes" id="UP000011863"/>
    </source>
</evidence>
<dbReference type="PROSITE" id="PS50885">
    <property type="entry name" value="HAMP"/>
    <property type="match status" value="1"/>
</dbReference>
<dbReference type="CDD" id="cd00075">
    <property type="entry name" value="HATPase"/>
    <property type="match status" value="1"/>
</dbReference>
<dbReference type="KEGG" id="aym:YM304_32160"/>
<evidence type="ECO:0000256" key="9">
    <source>
        <dbReference type="ARBA" id="ARBA00023012"/>
    </source>
</evidence>
<dbReference type="InterPro" id="IPR036097">
    <property type="entry name" value="HisK_dim/P_sf"/>
</dbReference>
<evidence type="ECO:0000256" key="4">
    <source>
        <dbReference type="ARBA" id="ARBA00022553"/>
    </source>
</evidence>
<name>A0A6C7EAW6_ILUCY</name>
<dbReference type="InterPro" id="IPR003660">
    <property type="entry name" value="HAMP_dom"/>
</dbReference>
<keyword evidence="5 15" id="KW-0808">Transferase</keyword>
<accession>A0A6C7EAW6</accession>
<dbReference type="SMART" id="SM00387">
    <property type="entry name" value="HATPase_c"/>
    <property type="match status" value="1"/>
</dbReference>
<keyword evidence="16" id="KW-1185">Reference proteome</keyword>
<evidence type="ECO:0000256" key="11">
    <source>
        <dbReference type="SAM" id="MobiDB-lite"/>
    </source>
</evidence>
<reference evidence="15 16" key="1">
    <citation type="journal article" date="2013" name="Int. J. Syst. Evol. Microbiol.">
        <title>Ilumatobacter nonamiense sp. nov. and Ilumatobacter coccineum sp. nov., isolated from seashore sand.</title>
        <authorList>
            <person name="Matsumoto A."/>
            <person name="Kasai H."/>
            <person name="Matsuo Y."/>
            <person name="Shizuri Y."/>
            <person name="Ichikawa N."/>
            <person name="Fujita N."/>
            <person name="Omura S."/>
            <person name="Takahashi Y."/>
        </authorList>
    </citation>
    <scope>NUCLEOTIDE SEQUENCE [LARGE SCALE GENOMIC DNA]</scope>
    <source>
        <strain evidence="16">NBRC 103263 / KCTC 29153 / YM16-304</strain>
    </source>
</reference>
<keyword evidence="10 12" id="KW-0472">Membrane</keyword>
<dbReference type="GO" id="GO:0000155">
    <property type="term" value="F:phosphorelay sensor kinase activity"/>
    <property type="evidence" value="ECO:0007669"/>
    <property type="project" value="InterPro"/>
</dbReference>
<dbReference type="Pfam" id="PF02518">
    <property type="entry name" value="HATPase_c"/>
    <property type="match status" value="1"/>
</dbReference>
<evidence type="ECO:0000259" key="13">
    <source>
        <dbReference type="PROSITE" id="PS50109"/>
    </source>
</evidence>
<dbReference type="Gene3D" id="3.30.565.10">
    <property type="entry name" value="Histidine kinase-like ATPase, C-terminal domain"/>
    <property type="match status" value="1"/>
</dbReference>
<dbReference type="EC" id="2.7.13.3" evidence="3"/>
<evidence type="ECO:0000256" key="1">
    <source>
        <dbReference type="ARBA" id="ARBA00000085"/>
    </source>
</evidence>
<dbReference type="PANTHER" id="PTHR45436:SF5">
    <property type="entry name" value="SENSOR HISTIDINE KINASE TRCS"/>
    <property type="match status" value="1"/>
</dbReference>
<dbReference type="PROSITE" id="PS50109">
    <property type="entry name" value="HIS_KIN"/>
    <property type="match status" value="1"/>
</dbReference>
<dbReference type="InterPro" id="IPR050428">
    <property type="entry name" value="TCS_sensor_his_kinase"/>
</dbReference>
<dbReference type="Gene3D" id="1.10.287.130">
    <property type="match status" value="1"/>
</dbReference>
<keyword evidence="8 12" id="KW-1133">Transmembrane helix</keyword>